<gene>
    <name evidence="2" type="ORF">FHX42_002072</name>
</gene>
<keyword evidence="3" id="KW-1185">Reference proteome</keyword>
<feature type="domain" description="Transposase putative helix-turn-helix" evidence="1">
    <location>
        <begin position="1"/>
        <end position="46"/>
    </location>
</feature>
<evidence type="ECO:0000259" key="1">
    <source>
        <dbReference type="Pfam" id="PF12323"/>
    </source>
</evidence>
<evidence type="ECO:0000313" key="2">
    <source>
        <dbReference type="EMBL" id="MBA8824725.1"/>
    </source>
</evidence>
<organism evidence="2 3">
    <name type="scientific">Halosaccharopolyspora lacisalsi</name>
    <dbReference type="NCBI Taxonomy" id="1000566"/>
    <lineage>
        <taxon>Bacteria</taxon>
        <taxon>Bacillati</taxon>
        <taxon>Actinomycetota</taxon>
        <taxon>Actinomycetes</taxon>
        <taxon>Pseudonocardiales</taxon>
        <taxon>Pseudonocardiaceae</taxon>
        <taxon>Halosaccharopolyspora</taxon>
    </lineage>
</organism>
<reference evidence="2 3" key="1">
    <citation type="submission" date="2020-07" db="EMBL/GenBank/DDBJ databases">
        <title>Sequencing the genomes of 1000 actinobacteria strains.</title>
        <authorList>
            <person name="Klenk H.-P."/>
        </authorList>
    </citation>
    <scope>NUCLEOTIDE SEQUENCE [LARGE SCALE GENOMIC DNA]</scope>
    <source>
        <strain evidence="2 3">DSM 45975</strain>
    </source>
</reference>
<dbReference type="InterPro" id="IPR021027">
    <property type="entry name" value="Transposase_put_HTH"/>
</dbReference>
<name>A0A839DZA0_9PSEU</name>
<dbReference type="Proteomes" id="UP000569329">
    <property type="component" value="Unassembled WGS sequence"/>
</dbReference>
<proteinExistence type="predicted"/>
<dbReference type="RefSeq" id="WP_407926214.1">
    <property type="nucleotide sequence ID" value="NZ_JACGWZ010000002.1"/>
</dbReference>
<accession>A0A839DZA0</accession>
<dbReference type="Pfam" id="PF12323">
    <property type="entry name" value="HTH_OrfB_IS605"/>
    <property type="match status" value="1"/>
</dbReference>
<sequence length="55" mass="5829">MGTVLQAYRFVLGPSEAQVAALASHCGAARFAFNGGLARVTAVLDQRGAERLRPR</sequence>
<protein>
    <recommendedName>
        <fullName evidence="1">Transposase putative helix-turn-helix domain-containing protein</fullName>
    </recommendedName>
</protein>
<evidence type="ECO:0000313" key="3">
    <source>
        <dbReference type="Proteomes" id="UP000569329"/>
    </source>
</evidence>
<comment type="caution">
    <text evidence="2">The sequence shown here is derived from an EMBL/GenBank/DDBJ whole genome shotgun (WGS) entry which is preliminary data.</text>
</comment>
<dbReference type="AlphaFoldDB" id="A0A839DZA0"/>
<dbReference type="EMBL" id="JACGWZ010000002">
    <property type="protein sequence ID" value="MBA8824725.1"/>
    <property type="molecule type" value="Genomic_DNA"/>
</dbReference>